<name>A0A1M6FG42_9RHOB</name>
<reference evidence="2" key="1">
    <citation type="submission" date="2016-11" db="EMBL/GenBank/DDBJ databases">
        <authorList>
            <person name="Varghese N."/>
            <person name="Submissions S."/>
        </authorList>
    </citation>
    <scope>NUCLEOTIDE SEQUENCE [LARGE SCALE GENOMIC DNA]</scope>
    <source>
        <strain evidence="2">DSM 100564</strain>
    </source>
</reference>
<dbReference type="AlphaFoldDB" id="A0A1M6FG42"/>
<organism evidence="1 2">
    <name type="scientific">Shimia gijangensis</name>
    <dbReference type="NCBI Taxonomy" id="1470563"/>
    <lineage>
        <taxon>Bacteria</taxon>
        <taxon>Pseudomonadati</taxon>
        <taxon>Pseudomonadota</taxon>
        <taxon>Alphaproteobacteria</taxon>
        <taxon>Rhodobacterales</taxon>
        <taxon>Roseobacteraceae</taxon>
    </lineage>
</organism>
<keyword evidence="2" id="KW-1185">Reference proteome</keyword>
<dbReference type="STRING" id="1470563.SAMN05444000_10464"/>
<proteinExistence type="predicted"/>
<gene>
    <name evidence="1" type="ORF">SAMN05444000_10464</name>
</gene>
<dbReference type="Proteomes" id="UP000183982">
    <property type="component" value="Unassembled WGS sequence"/>
</dbReference>
<protein>
    <submittedName>
        <fullName evidence="1">Uncharacterized protein</fullName>
    </submittedName>
</protein>
<sequence>MIEIAHTTQMQQAFKAAHAERGQALLKILSWAFRSRNFPLRQSALTEPSRCA</sequence>
<dbReference type="EMBL" id="FQZQ01000004">
    <property type="protein sequence ID" value="SHI96626.1"/>
    <property type="molecule type" value="Genomic_DNA"/>
</dbReference>
<evidence type="ECO:0000313" key="1">
    <source>
        <dbReference type="EMBL" id="SHI96626.1"/>
    </source>
</evidence>
<accession>A0A1M6FG42</accession>
<dbReference type="RefSeq" id="WP_175556897.1">
    <property type="nucleotide sequence ID" value="NZ_FQZQ01000004.1"/>
</dbReference>
<evidence type="ECO:0000313" key="2">
    <source>
        <dbReference type="Proteomes" id="UP000183982"/>
    </source>
</evidence>